<dbReference type="SMART" id="SM00388">
    <property type="entry name" value="HisKA"/>
    <property type="match status" value="1"/>
</dbReference>
<keyword evidence="8" id="KW-0472">Membrane</keyword>
<keyword evidence="5" id="KW-0808">Transferase</keyword>
<dbReference type="InterPro" id="IPR003661">
    <property type="entry name" value="HisK_dim/P_dom"/>
</dbReference>
<gene>
    <name evidence="10" type="ORF">ABID24_003706</name>
</gene>
<dbReference type="CDD" id="cd00082">
    <property type="entry name" value="HisKA"/>
    <property type="match status" value="1"/>
</dbReference>
<dbReference type="SUPFAM" id="SSF55874">
    <property type="entry name" value="ATPase domain of HSP90 chaperone/DNA topoisomerase II/histidine kinase"/>
    <property type="match status" value="1"/>
</dbReference>
<dbReference type="PANTHER" id="PTHR45453">
    <property type="entry name" value="PHOSPHATE REGULON SENSOR PROTEIN PHOR"/>
    <property type="match status" value="1"/>
</dbReference>
<dbReference type="EMBL" id="JBEPMJ010000052">
    <property type="protein sequence ID" value="MET3752432.1"/>
    <property type="molecule type" value="Genomic_DNA"/>
</dbReference>
<dbReference type="Pfam" id="PF02518">
    <property type="entry name" value="HATPase_c"/>
    <property type="match status" value="1"/>
</dbReference>
<keyword evidence="7" id="KW-0902">Two-component regulatory system</keyword>
<keyword evidence="8" id="KW-0812">Transmembrane</keyword>
<keyword evidence="8" id="KW-1133">Transmembrane helix</keyword>
<dbReference type="PANTHER" id="PTHR45453:SF1">
    <property type="entry name" value="PHOSPHATE REGULON SENSOR PROTEIN PHOR"/>
    <property type="match status" value="1"/>
</dbReference>
<keyword evidence="4" id="KW-0597">Phosphoprotein</keyword>
<dbReference type="PRINTS" id="PR00344">
    <property type="entry name" value="BCTRLSENSOR"/>
</dbReference>
<dbReference type="InterPro" id="IPR036097">
    <property type="entry name" value="HisK_dim/P_sf"/>
</dbReference>
<comment type="caution">
    <text evidence="10">The sequence shown here is derived from an EMBL/GenBank/DDBJ whole genome shotgun (WGS) entry which is preliminary data.</text>
</comment>
<dbReference type="SMART" id="SM00387">
    <property type="entry name" value="HATPase_c"/>
    <property type="match status" value="1"/>
</dbReference>
<evidence type="ECO:0000313" key="10">
    <source>
        <dbReference type="EMBL" id="MET3752432.1"/>
    </source>
</evidence>
<dbReference type="EC" id="2.7.13.3" evidence="3"/>
<keyword evidence="11" id="KW-1185">Reference proteome</keyword>
<evidence type="ECO:0000256" key="4">
    <source>
        <dbReference type="ARBA" id="ARBA00022553"/>
    </source>
</evidence>
<feature type="transmembrane region" description="Helical" evidence="8">
    <location>
        <begin position="40"/>
        <end position="61"/>
    </location>
</feature>
<evidence type="ECO:0000256" key="5">
    <source>
        <dbReference type="ARBA" id="ARBA00022679"/>
    </source>
</evidence>
<name>A0ABV2MAB7_9FIRM</name>
<reference evidence="10 11" key="1">
    <citation type="submission" date="2024-06" db="EMBL/GenBank/DDBJ databases">
        <title>Genomic Encyclopedia of Type Strains, Phase IV (KMG-IV): sequencing the most valuable type-strain genomes for metagenomic binning, comparative biology and taxonomic classification.</title>
        <authorList>
            <person name="Goeker M."/>
        </authorList>
    </citation>
    <scope>NUCLEOTIDE SEQUENCE [LARGE SCALE GENOMIC DNA]</scope>
    <source>
        <strain evidence="10 11">DSM 29492</strain>
    </source>
</reference>
<accession>A0ABV2MAB7</accession>
<evidence type="ECO:0000256" key="1">
    <source>
        <dbReference type="ARBA" id="ARBA00000085"/>
    </source>
</evidence>
<dbReference type="InterPro" id="IPR004358">
    <property type="entry name" value="Sig_transdc_His_kin-like_C"/>
</dbReference>
<dbReference type="Gene3D" id="1.10.287.130">
    <property type="match status" value="1"/>
</dbReference>
<sequence>MQILVNKKIRQFFIMVLGSIIAFILISVVLIALPIDHAEIYIMVSALIMGMLILIAGYWYFRNQSKLMEHAITQMKEYTSGNENSRIECNDEGELYLLFHEINSLVSILNAHTEKEMKSKLFLRDTLSDISHQLKTPLAALNVYHGIIQEEAKDLSTIKDFTALSEQELDRIETLVQNLLKITKLDAGTVLMEKNNENVSDMISDVERRFHYRIEQEEKRLILAGDDTVTLLCDRNWFMEAISNIVKNAIDHTEKGNTVSIEWKQFASIVQIIIKDNGCGIHPEDLYFIFKRFYRSRFSKDTQGVGLGLSLAKSIIEAHGGTIRVDSELNVGTTFVMDFLIPTKL</sequence>
<dbReference type="Proteomes" id="UP001549106">
    <property type="component" value="Unassembled WGS sequence"/>
</dbReference>
<evidence type="ECO:0000256" key="3">
    <source>
        <dbReference type="ARBA" id="ARBA00012438"/>
    </source>
</evidence>
<dbReference type="PROSITE" id="PS50109">
    <property type="entry name" value="HIS_KIN"/>
    <property type="match status" value="1"/>
</dbReference>
<feature type="transmembrane region" description="Helical" evidence="8">
    <location>
        <begin position="12"/>
        <end position="34"/>
    </location>
</feature>
<comment type="subcellular location">
    <subcellularLocation>
        <location evidence="2">Membrane</location>
    </subcellularLocation>
</comment>
<comment type="catalytic activity">
    <reaction evidence="1">
        <text>ATP + protein L-histidine = ADP + protein N-phospho-L-histidine.</text>
        <dbReference type="EC" id="2.7.13.3"/>
    </reaction>
</comment>
<organism evidence="10 11">
    <name type="scientific">Blautia caecimuris</name>
    <dbReference type="NCBI Taxonomy" id="1796615"/>
    <lineage>
        <taxon>Bacteria</taxon>
        <taxon>Bacillati</taxon>
        <taxon>Bacillota</taxon>
        <taxon>Clostridia</taxon>
        <taxon>Lachnospirales</taxon>
        <taxon>Lachnospiraceae</taxon>
        <taxon>Blautia</taxon>
    </lineage>
</organism>
<evidence type="ECO:0000313" key="11">
    <source>
        <dbReference type="Proteomes" id="UP001549106"/>
    </source>
</evidence>
<dbReference type="RefSeq" id="WP_257465723.1">
    <property type="nucleotide sequence ID" value="NZ_BAABXP010000003.1"/>
</dbReference>
<dbReference type="CDD" id="cd00075">
    <property type="entry name" value="HATPase"/>
    <property type="match status" value="1"/>
</dbReference>
<keyword evidence="6 10" id="KW-0418">Kinase</keyword>
<evidence type="ECO:0000256" key="7">
    <source>
        <dbReference type="ARBA" id="ARBA00023012"/>
    </source>
</evidence>
<protein>
    <recommendedName>
        <fullName evidence="3">histidine kinase</fullName>
        <ecNumber evidence="3">2.7.13.3</ecNumber>
    </recommendedName>
</protein>
<dbReference type="InterPro" id="IPR005467">
    <property type="entry name" value="His_kinase_dom"/>
</dbReference>
<feature type="domain" description="Histidine kinase" evidence="9">
    <location>
        <begin position="129"/>
        <end position="343"/>
    </location>
</feature>
<dbReference type="InterPro" id="IPR050351">
    <property type="entry name" value="BphY/WalK/GraS-like"/>
</dbReference>
<evidence type="ECO:0000259" key="9">
    <source>
        <dbReference type="PROSITE" id="PS50109"/>
    </source>
</evidence>
<dbReference type="Pfam" id="PF00512">
    <property type="entry name" value="HisKA"/>
    <property type="match status" value="1"/>
</dbReference>
<dbReference type="InterPro" id="IPR003594">
    <property type="entry name" value="HATPase_dom"/>
</dbReference>
<dbReference type="Gene3D" id="3.30.565.10">
    <property type="entry name" value="Histidine kinase-like ATPase, C-terminal domain"/>
    <property type="match status" value="1"/>
</dbReference>
<dbReference type="SUPFAM" id="SSF47384">
    <property type="entry name" value="Homodimeric domain of signal transducing histidine kinase"/>
    <property type="match status" value="1"/>
</dbReference>
<dbReference type="InterPro" id="IPR036890">
    <property type="entry name" value="HATPase_C_sf"/>
</dbReference>
<evidence type="ECO:0000256" key="6">
    <source>
        <dbReference type="ARBA" id="ARBA00022777"/>
    </source>
</evidence>
<evidence type="ECO:0000256" key="2">
    <source>
        <dbReference type="ARBA" id="ARBA00004370"/>
    </source>
</evidence>
<evidence type="ECO:0000256" key="8">
    <source>
        <dbReference type="SAM" id="Phobius"/>
    </source>
</evidence>
<dbReference type="GO" id="GO:0016301">
    <property type="term" value="F:kinase activity"/>
    <property type="evidence" value="ECO:0007669"/>
    <property type="project" value="UniProtKB-KW"/>
</dbReference>
<proteinExistence type="predicted"/>